<gene>
    <name evidence="6" type="ORF">ACFQ4R_03615</name>
</gene>
<dbReference type="Gene3D" id="3.40.190.290">
    <property type="match status" value="1"/>
</dbReference>
<keyword evidence="3" id="KW-0238">DNA-binding</keyword>
<feature type="domain" description="HTH lysR-type" evidence="5">
    <location>
        <begin position="1"/>
        <end position="58"/>
    </location>
</feature>
<evidence type="ECO:0000256" key="3">
    <source>
        <dbReference type="ARBA" id="ARBA00023125"/>
    </source>
</evidence>
<evidence type="ECO:0000313" key="6">
    <source>
        <dbReference type="EMBL" id="MFD1410702.1"/>
    </source>
</evidence>
<dbReference type="RefSeq" id="WP_125651482.1">
    <property type="nucleotide sequence ID" value="NZ_JBHTOH010000023.1"/>
</dbReference>
<dbReference type="InterPro" id="IPR036390">
    <property type="entry name" value="WH_DNA-bd_sf"/>
</dbReference>
<keyword evidence="2" id="KW-0805">Transcription regulation</keyword>
<evidence type="ECO:0000259" key="5">
    <source>
        <dbReference type="PROSITE" id="PS50931"/>
    </source>
</evidence>
<dbReference type="PRINTS" id="PR00039">
    <property type="entry name" value="HTHLYSR"/>
</dbReference>
<dbReference type="PROSITE" id="PS50931">
    <property type="entry name" value="HTH_LYSR"/>
    <property type="match status" value="1"/>
</dbReference>
<sequence>MELRTLTYLVAIADAGTITAAARQLHITQPALSRQIKDLETELGTQLFIRQSHAVTLTADGTYLVNRARQILTLANNAVSDLHREQKLSGTLTIGLGESRLNQFVLQAAQQLIQQSPDVKLQIFSGNAEDIFERLDHGLSDFGVVIDPADKYKYAFTSIPGVNQWGLTLPVTHPLASHEQITPTDIKNQPLLISQRQPVRAMLANWAGTSLPDKQFVATYNLIYNANLLVESGLGLAVGINHLITDNQNLKFIPFAPAITSSMSLIWLKHTPLSAVGQRFLEILAEQKTD</sequence>
<dbReference type="SUPFAM" id="SSF46785">
    <property type="entry name" value="Winged helix' DNA-binding domain"/>
    <property type="match status" value="1"/>
</dbReference>
<dbReference type="Pfam" id="PF03466">
    <property type="entry name" value="LysR_substrate"/>
    <property type="match status" value="1"/>
</dbReference>
<dbReference type="SUPFAM" id="SSF53850">
    <property type="entry name" value="Periplasmic binding protein-like II"/>
    <property type="match status" value="1"/>
</dbReference>
<comment type="similarity">
    <text evidence="1">Belongs to the LysR transcriptional regulatory family.</text>
</comment>
<dbReference type="EMBL" id="JBHTOH010000023">
    <property type="protein sequence ID" value="MFD1410702.1"/>
    <property type="molecule type" value="Genomic_DNA"/>
</dbReference>
<accession>A0ABW4BP41</accession>
<dbReference type="InterPro" id="IPR000847">
    <property type="entry name" value="LysR_HTH_N"/>
</dbReference>
<protein>
    <submittedName>
        <fullName evidence="6">LysR family transcriptional regulator</fullName>
    </submittedName>
</protein>
<dbReference type="PANTHER" id="PTHR30346:SF28">
    <property type="entry name" value="HTH-TYPE TRANSCRIPTIONAL REGULATOR CYNR"/>
    <property type="match status" value="1"/>
</dbReference>
<name>A0ABW4BP41_9LACO</name>
<evidence type="ECO:0000256" key="2">
    <source>
        <dbReference type="ARBA" id="ARBA00023015"/>
    </source>
</evidence>
<dbReference type="InterPro" id="IPR036388">
    <property type="entry name" value="WH-like_DNA-bd_sf"/>
</dbReference>
<dbReference type="Gene3D" id="1.10.10.10">
    <property type="entry name" value="Winged helix-like DNA-binding domain superfamily/Winged helix DNA-binding domain"/>
    <property type="match status" value="1"/>
</dbReference>
<reference evidence="7" key="1">
    <citation type="journal article" date="2019" name="Int. J. Syst. Evol. Microbiol.">
        <title>The Global Catalogue of Microorganisms (GCM) 10K type strain sequencing project: providing services to taxonomists for standard genome sequencing and annotation.</title>
        <authorList>
            <consortium name="The Broad Institute Genomics Platform"/>
            <consortium name="The Broad Institute Genome Sequencing Center for Infectious Disease"/>
            <person name="Wu L."/>
            <person name="Ma J."/>
        </authorList>
    </citation>
    <scope>NUCLEOTIDE SEQUENCE [LARGE SCALE GENOMIC DNA]</scope>
    <source>
        <strain evidence="7">CCM 8937</strain>
    </source>
</reference>
<evidence type="ECO:0000256" key="1">
    <source>
        <dbReference type="ARBA" id="ARBA00009437"/>
    </source>
</evidence>
<evidence type="ECO:0000256" key="4">
    <source>
        <dbReference type="ARBA" id="ARBA00023163"/>
    </source>
</evidence>
<keyword evidence="7" id="KW-1185">Reference proteome</keyword>
<evidence type="ECO:0000313" key="7">
    <source>
        <dbReference type="Proteomes" id="UP001597191"/>
    </source>
</evidence>
<dbReference type="PANTHER" id="PTHR30346">
    <property type="entry name" value="TRANSCRIPTIONAL DUAL REGULATOR HCAR-RELATED"/>
    <property type="match status" value="1"/>
</dbReference>
<dbReference type="Pfam" id="PF00126">
    <property type="entry name" value="HTH_1"/>
    <property type="match status" value="1"/>
</dbReference>
<keyword evidence="4" id="KW-0804">Transcription</keyword>
<dbReference type="InterPro" id="IPR005119">
    <property type="entry name" value="LysR_subst-bd"/>
</dbReference>
<organism evidence="6 7">
    <name type="scientific">Lapidilactobacillus gannanensis</name>
    <dbReference type="NCBI Taxonomy" id="2486002"/>
    <lineage>
        <taxon>Bacteria</taxon>
        <taxon>Bacillati</taxon>
        <taxon>Bacillota</taxon>
        <taxon>Bacilli</taxon>
        <taxon>Lactobacillales</taxon>
        <taxon>Lactobacillaceae</taxon>
        <taxon>Lapidilactobacillus</taxon>
    </lineage>
</organism>
<proteinExistence type="inferred from homology"/>
<dbReference type="CDD" id="cd05466">
    <property type="entry name" value="PBP2_LTTR_substrate"/>
    <property type="match status" value="1"/>
</dbReference>
<dbReference type="Proteomes" id="UP001597191">
    <property type="component" value="Unassembled WGS sequence"/>
</dbReference>
<comment type="caution">
    <text evidence="6">The sequence shown here is derived from an EMBL/GenBank/DDBJ whole genome shotgun (WGS) entry which is preliminary data.</text>
</comment>